<proteinExistence type="predicted"/>
<sequence length="101" mass="10017">MQTQGQMADAAATAATGLTVLMQTTAAEEDLVALKVERGATGVTAGPATAVSEAKVDMAALAKSGLVSVAAPVAVEAPAQAAPVVTEETAARRRKTDLLAL</sequence>
<comment type="caution">
    <text evidence="1">The sequence shown here is derived from an EMBL/GenBank/DDBJ whole genome shotgun (WGS) entry which is preliminary data.</text>
</comment>
<evidence type="ECO:0000313" key="1">
    <source>
        <dbReference type="EMBL" id="ORW08440.1"/>
    </source>
</evidence>
<name>A0A1X1YBR7_9MYCO</name>
<dbReference type="Proteomes" id="UP000193866">
    <property type="component" value="Unassembled WGS sequence"/>
</dbReference>
<dbReference type="AlphaFoldDB" id="A0A1X1YBR7"/>
<organism evidence="1 2">
    <name type="scientific">Mycolicibacter longobardus</name>
    <dbReference type="NCBI Taxonomy" id="1108812"/>
    <lineage>
        <taxon>Bacteria</taxon>
        <taxon>Bacillati</taxon>
        <taxon>Actinomycetota</taxon>
        <taxon>Actinomycetes</taxon>
        <taxon>Mycobacteriales</taxon>
        <taxon>Mycobacteriaceae</taxon>
        <taxon>Mycolicibacter</taxon>
    </lineage>
</organism>
<reference evidence="1 2" key="1">
    <citation type="submission" date="2016-01" db="EMBL/GenBank/DDBJ databases">
        <title>The new phylogeny of the genus Mycobacterium.</title>
        <authorList>
            <person name="Tarcisio F."/>
            <person name="Conor M."/>
            <person name="Antonella G."/>
            <person name="Elisabetta G."/>
            <person name="Giulia F.S."/>
            <person name="Sara T."/>
            <person name="Anna F."/>
            <person name="Clotilde B."/>
            <person name="Roberto B."/>
            <person name="Veronica D.S."/>
            <person name="Fabio R."/>
            <person name="Monica P."/>
            <person name="Olivier J."/>
            <person name="Enrico T."/>
            <person name="Nicola S."/>
        </authorList>
    </citation>
    <scope>NUCLEOTIDE SEQUENCE [LARGE SCALE GENOMIC DNA]</scope>
    <source>
        <strain evidence="1 2">DSM 45394</strain>
    </source>
</reference>
<keyword evidence="2" id="KW-1185">Reference proteome</keyword>
<gene>
    <name evidence="1" type="ORF">AWC16_18745</name>
</gene>
<dbReference type="EMBL" id="LQPG01000035">
    <property type="protein sequence ID" value="ORW08440.1"/>
    <property type="molecule type" value="Genomic_DNA"/>
</dbReference>
<evidence type="ECO:0000313" key="2">
    <source>
        <dbReference type="Proteomes" id="UP000193866"/>
    </source>
</evidence>
<accession>A0A1X1YBR7</accession>
<protein>
    <submittedName>
        <fullName evidence="1">Uncharacterized protein</fullName>
    </submittedName>
</protein>